<organism evidence="3 4">
    <name type="scientific">Ustilago hordei</name>
    <name type="common">Barley covered smut fungus</name>
    <dbReference type="NCBI Taxonomy" id="120017"/>
    <lineage>
        <taxon>Eukaryota</taxon>
        <taxon>Fungi</taxon>
        <taxon>Dikarya</taxon>
        <taxon>Basidiomycota</taxon>
        <taxon>Ustilaginomycotina</taxon>
        <taxon>Ustilaginomycetes</taxon>
        <taxon>Ustilaginales</taxon>
        <taxon>Ustilaginaceae</taxon>
        <taxon>Ustilago</taxon>
    </lineage>
</organism>
<proteinExistence type="predicted"/>
<dbReference type="EMBL" id="CAGI01000180">
    <property type="protein sequence ID" value="CCF53135.1"/>
    <property type="molecule type" value="Genomic_DNA"/>
</dbReference>
<evidence type="ECO:0000256" key="2">
    <source>
        <dbReference type="SAM" id="SignalP"/>
    </source>
</evidence>
<feature type="signal peptide" evidence="2">
    <location>
        <begin position="1"/>
        <end position="24"/>
    </location>
</feature>
<dbReference type="OMA" id="MSPCIAT"/>
<name>I2G1U2_USTHO</name>
<dbReference type="OrthoDB" id="2553395at2759"/>
<evidence type="ECO:0000256" key="1">
    <source>
        <dbReference type="SAM" id="MobiDB-lite"/>
    </source>
</evidence>
<dbReference type="eggNOG" id="ENOG502RDR0">
    <property type="taxonomic scope" value="Eukaryota"/>
</dbReference>
<dbReference type="HOGENOM" id="CLU_1116457_0_0_1"/>
<feature type="chain" id="PRO_5003658548" evidence="2">
    <location>
        <begin position="25"/>
        <end position="259"/>
    </location>
</feature>
<reference evidence="3 4" key="1">
    <citation type="journal article" date="2012" name="Plant Cell">
        <title>Genome comparison of barley and maize smut fungi reveals targeted loss of RNA silencing components and species-specific presence of transposable elements.</title>
        <authorList>
            <person name="Laurie J.D."/>
            <person name="Ali S."/>
            <person name="Linning R."/>
            <person name="Mannhaupt G."/>
            <person name="Wong P."/>
            <person name="Gueldener U."/>
            <person name="Muensterkoetter M."/>
            <person name="Moore R."/>
            <person name="Kahmann R."/>
            <person name="Bakkeren G."/>
            <person name="Schirawski J."/>
        </authorList>
    </citation>
    <scope>NUCLEOTIDE SEQUENCE [LARGE SCALE GENOMIC DNA]</scope>
    <source>
        <strain evidence="4">Uh4875-4</strain>
    </source>
</reference>
<dbReference type="Proteomes" id="UP000006174">
    <property type="component" value="Unassembled WGS sequence"/>
</dbReference>
<evidence type="ECO:0000313" key="4">
    <source>
        <dbReference type="Proteomes" id="UP000006174"/>
    </source>
</evidence>
<protein>
    <submittedName>
        <fullName evidence="3">Uncharacterized protein</fullName>
    </submittedName>
</protein>
<dbReference type="AlphaFoldDB" id="I2G1U2"/>
<keyword evidence="4" id="KW-1185">Reference proteome</keyword>
<gene>
    <name evidence="3" type="ORF">UHOR_02968</name>
</gene>
<sequence>MRSSVILSLLTFAIIASLIPPCIGQADATASVHPLKQVAQSDAFDHLIRTLSHSLSPTKIKEVIQKAPDILKLRSNNFLGTGLKRKSIAGAYGTSIAVAGGAGAIIYQGLNLESRNREQENKDGKDRLYRKAICAALQEARRRNAAAKTASSPPSVPEAAPALSPNTAEAPPLAPPSARWQNRYKFGDRTKSDPSVPPESRPKADWDKRALNDATLTAIEDYNKLIAGTEAIVSGSLALVAAAQAHHRSHKPSPLEFYC</sequence>
<feature type="compositionally biased region" description="Low complexity" evidence="1">
    <location>
        <begin position="150"/>
        <end position="165"/>
    </location>
</feature>
<accession>I2G1U2</accession>
<keyword evidence="2" id="KW-0732">Signal</keyword>
<feature type="region of interest" description="Disordered" evidence="1">
    <location>
        <begin position="144"/>
        <end position="207"/>
    </location>
</feature>
<evidence type="ECO:0000313" key="3">
    <source>
        <dbReference type="EMBL" id="CCF53135.1"/>
    </source>
</evidence>
<comment type="caution">
    <text evidence="3">The sequence shown here is derived from an EMBL/GenBank/DDBJ whole genome shotgun (WGS) entry which is preliminary data.</text>
</comment>